<dbReference type="AlphaFoldDB" id="A0AAD7CWY4"/>
<gene>
    <name evidence="2" type="ORF">B0H17DRAFT_1210280</name>
</gene>
<dbReference type="EMBL" id="JARKIE010000202">
    <property type="protein sequence ID" value="KAJ7667295.1"/>
    <property type="molecule type" value="Genomic_DNA"/>
</dbReference>
<protein>
    <submittedName>
        <fullName evidence="2">Uncharacterized protein</fullName>
    </submittedName>
</protein>
<feature type="compositionally biased region" description="Basic and acidic residues" evidence="1">
    <location>
        <begin position="33"/>
        <end position="44"/>
    </location>
</feature>
<evidence type="ECO:0000313" key="3">
    <source>
        <dbReference type="Proteomes" id="UP001221757"/>
    </source>
</evidence>
<name>A0AAD7CWY4_MYCRO</name>
<dbReference type="Proteomes" id="UP001221757">
    <property type="component" value="Unassembled WGS sequence"/>
</dbReference>
<sequence>MRRVIQNLNLRRLPRECTDIDYPKKSISRPRAHLRDDARSDRHSTYTRAPWSPQMKRRTRLCARPAVRAPRRESEHIPGPPLHTCSVRTPSRLSLRAPTSARAHGRAYTPPSHPLSHPRTRMTPAPAPAPRPPRRAPPTPQPADANEAVRTPHPHTPAPAHRPQSTSATPRSASPHPHQPHDAHAPHLAPHTSSRTHGALYTTQNAAGATRHDLELDQLPVRAADRRGYYSWGI</sequence>
<accession>A0AAD7CWY4</accession>
<evidence type="ECO:0000313" key="2">
    <source>
        <dbReference type="EMBL" id="KAJ7667295.1"/>
    </source>
</evidence>
<proteinExistence type="predicted"/>
<feature type="region of interest" description="Disordered" evidence="1">
    <location>
        <begin position="21"/>
        <end position="195"/>
    </location>
</feature>
<evidence type="ECO:0000256" key="1">
    <source>
        <dbReference type="SAM" id="MobiDB-lite"/>
    </source>
</evidence>
<feature type="compositionally biased region" description="Pro residues" evidence="1">
    <location>
        <begin position="125"/>
        <end position="141"/>
    </location>
</feature>
<keyword evidence="3" id="KW-1185">Reference proteome</keyword>
<reference evidence="2" key="1">
    <citation type="submission" date="2023-03" db="EMBL/GenBank/DDBJ databases">
        <title>Massive genome expansion in bonnet fungi (Mycena s.s.) driven by repeated elements and novel gene families across ecological guilds.</title>
        <authorList>
            <consortium name="Lawrence Berkeley National Laboratory"/>
            <person name="Harder C.B."/>
            <person name="Miyauchi S."/>
            <person name="Viragh M."/>
            <person name="Kuo A."/>
            <person name="Thoen E."/>
            <person name="Andreopoulos B."/>
            <person name="Lu D."/>
            <person name="Skrede I."/>
            <person name="Drula E."/>
            <person name="Henrissat B."/>
            <person name="Morin E."/>
            <person name="Kohler A."/>
            <person name="Barry K."/>
            <person name="LaButti K."/>
            <person name="Morin E."/>
            <person name="Salamov A."/>
            <person name="Lipzen A."/>
            <person name="Mereny Z."/>
            <person name="Hegedus B."/>
            <person name="Baldrian P."/>
            <person name="Stursova M."/>
            <person name="Weitz H."/>
            <person name="Taylor A."/>
            <person name="Grigoriev I.V."/>
            <person name="Nagy L.G."/>
            <person name="Martin F."/>
            <person name="Kauserud H."/>
        </authorList>
    </citation>
    <scope>NUCLEOTIDE SEQUENCE</scope>
    <source>
        <strain evidence="2">CBHHK067</strain>
    </source>
</reference>
<organism evidence="2 3">
    <name type="scientific">Mycena rosella</name>
    <name type="common">Pink bonnet</name>
    <name type="synonym">Agaricus rosellus</name>
    <dbReference type="NCBI Taxonomy" id="1033263"/>
    <lineage>
        <taxon>Eukaryota</taxon>
        <taxon>Fungi</taxon>
        <taxon>Dikarya</taxon>
        <taxon>Basidiomycota</taxon>
        <taxon>Agaricomycotina</taxon>
        <taxon>Agaricomycetes</taxon>
        <taxon>Agaricomycetidae</taxon>
        <taxon>Agaricales</taxon>
        <taxon>Marasmiineae</taxon>
        <taxon>Mycenaceae</taxon>
        <taxon>Mycena</taxon>
    </lineage>
</organism>
<comment type="caution">
    <text evidence="2">The sequence shown here is derived from an EMBL/GenBank/DDBJ whole genome shotgun (WGS) entry which is preliminary data.</text>
</comment>